<feature type="signal peptide" evidence="1">
    <location>
        <begin position="1"/>
        <end position="21"/>
    </location>
</feature>
<dbReference type="RefSeq" id="WP_133363320.1">
    <property type="nucleotide sequence ID" value="NZ_CP037940.1"/>
</dbReference>
<feature type="chain" id="PRO_5038442988" evidence="1">
    <location>
        <begin position="22"/>
        <end position="91"/>
    </location>
</feature>
<name>A0A4P6YU46_9LACO</name>
<reference evidence="3" key="1">
    <citation type="submission" date="2019-03" db="EMBL/GenBank/DDBJ databases">
        <title>Weissella sp. 26KH-42 Genome sequencing.</title>
        <authorList>
            <person name="Heo J."/>
            <person name="Kim S.-J."/>
            <person name="Kim J.-S."/>
            <person name="Hong S.-B."/>
            <person name="Kwon S.-W."/>
        </authorList>
    </citation>
    <scope>NUCLEOTIDE SEQUENCE [LARGE SCALE GENOMIC DNA]</scope>
    <source>
        <strain evidence="3">26KH-42</strain>
    </source>
</reference>
<dbReference type="EMBL" id="CP037940">
    <property type="protein sequence ID" value="QBO36242.1"/>
    <property type="molecule type" value="Genomic_DNA"/>
</dbReference>
<gene>
    <name evidence="2" type="ORF">EQG49_07100</name>
</gene>
<keyword evidence="3" id="KW-1185">Reference proteome</keyword>
<evidence type="ECO:0000313" key="3">
    <source>
        <dbReference type="Proteomes" id="UP000292886"/>
    </source>
</evidence>
<dbReference type="KEGG" id="wei:EQG49_07100"/>
<proteinExistence type="predicted"/>
<evidence type="ECO:0000313" key="2">
    <source>
        <dbReference type="EMBL" id="QBO36242.1"/>
    </source>
</evidence>
<keyword evidence="1" id="KW-0732">Signal</keyword>
<dbReference type="Proteomes" id="UP000292886">
    <property type="component" value="Chromosome"/>
</dbReference>
<accession>A0A4P6YU46</accession>
<dbReference type="AlphaFoldDB" id="A0A4P6YU46"/>
<protein>
    <submittedName>
        <fullName evidence="2">Uncharacterized protein</fullName>
    </submittedName>
</protein>
<evidence type="ECO:0000256" key="1">
    <source>
        <dbReference type="SAM" id="SignalP"/>
    </source>
</evidence>
<sequence>MHLKKLLFTLVALFTIGGTFISTTPAVSASGNTIYVVTTSTHLSVKDHRHHVYWYSYSRLRHAQPRTPKSHIHKFSLAHARAMHWQHSARE</sequence>
<organism evidence="2 3">
    <name type="scientific">Periweissella cryptocerci</name>
    <dbReference type="NCBI Taxonomy" id="2506420"/>
    <lineage>
        <taxon>Bacteria</taxon>
        <taxon>Bacillati</taxon>
        <taxon>Bacillota</taxon>
        <taxon>Bacilli</taxon>
        <taxon>Lactobacillales</taxon>
        <taxon>Lactobacillaceae</taxon>
        <taxon>Periweissella</taxon>
    </lineage>
</organism>